<comment type="caution">
    <text evidence="1">The sequence shown here is derived from an EMBL/GenBank/DDBJ whole genome shotgun (WGS) entry which is preliminary data.</text>
</comment>
<evidence type="ECO:0000313" key="1">
    <source>
        <dbReference type="EMBL" id="VEL14928.1"/>
    </source>
</evidence>
<gene>
    <name evidence="1" type="ORF">PXEA_LOCUS8368</name>
</gene>
<dbReference type="Proteomes" id="UP000784294">
    <property type="component" value="Unassembled WGS sequence"/>
</dbReference>
<sequence>MAKRKIHYSDNVVFWWDRIANHFMKHTFTLNSSGPNDYSTLFGKFYRHYSLHRCNTALLVAYRHGEKAMVLLTQVLAMFKSQARGGATRMSLLQANPYWVKLSYPCTCVTDKGAYESEPNETDQKSAFYPPAQTARVRNHVYRISSRWHPVEGVPRGLACAEIQASGMPDTPLEAAVVGAESVENCYSSGAKWLNCLPVVLAEFYGPRTISQKS</sequence>
<name>A0A3S5BRG1_9PLAT</name>
<proteinExistence type="predicted"/>
<dbReference type="EMBL" id="CAAALY010022812">
    <property type="protein sequence ID" value="VEL14928.1"/>
    <property type="molecule type" value="Genomic_DNA"/>
</dbReference>
<dbReference type="AlphaFoldDB" id="A0A3S5BRG1"/>
<reference evidence="1" key="1">
    <citation type="submission" date="2018-11" db="EMBL/GenBank/DDBJ databases">
        <authorList>
            <consortium name="Pathogen Informatics"/>
        </authorList>
    </citation>
    <scope>NUCLEOTIDE SEQUENCE</scope>
</reference>
<organism evidence="1 2">
    <name type="scientific">Protopolystoma xenopodis</name>
    <dbReference type="NCBI Taxonomy" id="117903"/>
    <lineage>
        <taxon>Eukaryota</taxon>
        <taxon>Metazoa</taxon>
        <taxon>Spiralia</taxon>
        <taxon>Lophotrochozoa</taxon>
        <taxon>Platyhelminthes</taxon>
        <taxon>Monogenea</taxon>
        <taxon>Polyopisthocotylea</taxon>
        <taxon>Polystomatidea</taxon>
        <taxon>Polystomatidae</taxon>
        <taxon>Protopolystoma</taxon>
    </lineage>
</organism>
<keyword evidence="2" id="KW-1185">Reference proteome</keyword>
<protein>
    <submittedName>
        <fullName evidence="1">Uncharacterized protein</fullName>
    </submittedName>
</protein>
<evidence type="ECO:0000313" key="2">
    <source>
        <dbReference type="Proteomes" id="UP000784294"/>
    </source>
</evidence>
<accession>A0A3S5BRG1</accession>